<evidence type="ECO:0008006" key="3">
    <source>
        <dbReference type="Google" id="ProtNLM"/>
    </source>
</evidence>
<proteinExistence type="predicted"/>
<name>A0A368QPU1_SETIT</name>
<reference evidence="2" key="1">
    <citation type="journal article" date="2012" name="Nat. Biotechnol.">
        <title>Reference genome sequence of the model plant Setaria.</title>
        <authorList>
            <person name="Bennetzen J.L."/>
            <person name="Schmutz J."/>
            <person name="Wang H."/>
            <person name="Percifield R."/>
            <person name="Hawkins J."/>
            <person name="Pontaroli A.C."/>
            <person name="Estep M."/>
            <person name="Feng L."/>
            <person name="Vaughn J.N."/>
            <person name="Grimwood J."/>
            <person name="Jenkins J."/>
            <person name="Barry K."/>
            <person name="Lindquist E."/>
            <person name="Hellsten U."/>
            <person name="Deshpande S."/>
            <person name="Wang X."/>
            <person name="Wu X."/>
            <person name="Mitros T."/>
            <person name="Triplett J."/>
            <person name="Yang X."/>
            <person name="Ye C.Y."/>
            <person name="Mauro-Herrera M."/>
            <person name="Wang L."/>
            <person name="Li P."/>
            <person name="Sharma M."/>
            <person name="Sharma R."/>
            <person name="Ronald P.C."/>
            <person name="Panaud O."/>
            <person name="Kellogg E.A."/>
            <person name="Brutnell T.P."/>
            <person name="Doust A.N."/>
            <person name="Tuskan G.A."/>
            <person name="Rokhsar D."/>
            <person name="Devos K.M."/>
        </authorList>
    </citation>
    <scope>NUCLEOTIDE SEQUENCE [LARGE SCALE GENOMIC DNA]</scope>
    <source>
        <strain evidence="2">Yugu1</strain>
    </source>
</reference>
<gene>
    <name evidence="2" type="ORF">SETIT_4G014400v2</name>
</gene>
<protein>
    <recommendedName>
        <fullName evidence="3">Reverse transcriptase zinc-binding domain-containing protein</fullName>
    </recommendedName>
</protein>
<dbReference type="STRING" id="4555.A0A368QPU1"/>
<dbReference type="OrthoDB" id="694088at2759"/>
<organism evidence="2">
    <name type="scientific">Setaria italica</name>
    <name type="common">Foxtail millet</name>
    <name type="synonym">Panicum italicum</name>
    <dbReference type="NCBI Taxonomy" id="4555"/>
    <lineage>
        <taxon>Eukaryota</taxon>
        <taxon>Viridiplantae</taxon>
        <taxon>Streptophyta</taxon>
        <taxon>Embryophyta</taxon>
        <taxon>Tracheophyta</taxon>
        <taxon>Spermatophyta</taxon>
        <taxon>Magnoliopsida</taxon>
        <taxon>Liliopsida</taxon>
        <taxon>Poales</taxon>
        <taxon>Poaceae</taxon>
        <taxon>PACMAD clade</taxon>
        <taxon>Panicoideae</taxon>
        <taxon>Panicodae</taxon>
        <taxon>Paniceae</taxon>
        <taxon>Cenchrinae</taxon>
        <taxon>Setaria</taxon>
    </lineage>
</organism>
<accession>A0A368QPU1</accession>
<dbReference type="EMBL" id="CM003531">
    <property type="protein sequence ID" value="RCV19912.1"/>
    <property type="molecule type" value="Genomic_DNA"/>
</dbReference>
<keyword evidence="1" id="KW-0812">Transmembrane</keyword>
<feature type="transmembrane region" description="Helical" evidence="1">
    <location>
        <begin position="57"/>
        <end position="74"/>
    </location>
</feature>
<keyword evidence="1" id="KW-0472">Membrane</keyword>
<sequence length="123" mass="14641">MELDSYTYELCNLQRRETTNLLFFRCSFAKACWNSIGVTYISTRTHWNIINQIKNKLGVPFYMEIVILMAWSIWTTRNSWMFNSVDPSPLICKEKFSSEFSYLLLRARPSLVQLMEVVWLHTL</sequence>
<evidence type="ECO:0000313" key="2">
    <source>
        <dbReference type="EMBL" id="RCV19912.1"/>
    </source>
</evidence>
<keyword evidence="1" id="KW-1133">Transmembrane helix</keyword>
<evidence type="ECO:0000256" key="1">
    <source>
        <dbReference type="SAM" id="Phobius"/>
    </source>
</evidence>
<reference evidence="2" key="2">
    <citation type="submission" date="2015-07" db="EMBL/GenBank/DDBJ databases">
        <authorList>
            <person name="Noorani M."/>
        </authorList>
    </citation>
    <scope>NUCLEOTIDE SEQUENCE</scope>
    <source>
        <strain evidence="2">Yugu1</strain>
    </source>
</reference>
<dbReference type="AlphaFoldDB" id="A0A368QPU1"/>